<keyword evidence="3" id="KW-1185">Reference proteome</keyword>
<dbReference type="EMBL" id="OZ034817">
    <property type="protein sequence ID" value="CAL1381843.1"/>
    <property type="molecule type" value="Genomic_DNA"/>
</dbReference>
<keyword evidence="1" id="KW-0812">Transmembrane</keyword>
<evidence type="ECO:0000256" key="1">
    <source>
        <dbReference type="SAM" id="Phobius"/>
    </source>
</evidence>
<evidence type="ECO:0000313" key="2">
    <source>
        <dbReference type="EMBL" id="CAL1381843.1"/>
    </source>
</evidence>
<dbReference type="AlphaFoldDB" id="A0AAV2E7B4"/>
<keyword evidence="1" id="KW-0472">Membrane</keyword>
<proteinExistence type="predicted"/>
<keyword evidence="1" id="KW-1133">Transmembrane helix</keyword>
<reference evidence="2 3" key="1">
    <citation type="submission" date="2024-04" db="EMBL/GenBank/DDBJ databases">
        <authorList>
            <person name="Fracassetti M."/>
        </authorList>
    </citation>
    <scope>NUCLEOTIDE SEQUENCE [LARGE SCALE GENOMIC DNA]</scope>
</reference>
<dbReference type="Proteomes" id="UP001497516">
    <property type="component" value="Chromosome 4"/>
</dbReference>
<accession>A0AAV2E7B4</accession>
<organism evidence="2 3">
    <name type="scientific">Linum trigynum</name>
    <dbReference type="NCBI Taxonomy" id="586398"/>
    <lineage>
        <taxon>Eukaryota</taxon>
        <taxon>Viridiplantae</taxon>
        <taxon>Streptophyta</taxon>
        <taxon>Embryophyta</taxon>
        <taxon>Tracheophyta</taxon>
        <taxon>Spermatophyta</taxon>
        <taxon>Magnoliopsida</taxon>
        <taxon>eudicotyledons</taxon>
        <taxon>Gunneridae</taxon>
        <taxon>Pentapetalae</taxon>
        <taxon>rosids</taxon>
        <taxon>fabids</taxon>
        <taxon>Malpighiales</taxon>
        <taxon>Linaceae</taxon>
        <taxon>Linum</taxon>
    </lineage>
</organism>
<feature type="transmembrane region" description="Helical" evidence="1">
    <location>
        <begin position="44"/>
        <end position="68"/>
    </location>
</feature>
<evidence type="ECO:0000313" key="3">
    <source>
        <dbReference type="Proteomes" id="UP001497516"/>
    </source>
</evidence>
<gene>
    <name evidence="2" type="ORF">LTRI10_LOCUS23197</name>
</gene>
<sequence>MRVTELMRRQLMVGPVRLWLAIVRRSLYQGRNMERHPQLRLPQVHVVHLILFVSHAVLLLGIAAYPAVNLLFLHS</sequence>
<protein>
    <submittedName>
        <fullName evidence="2">Uncharacterized protein</fullName>
    </submittedName>
</protein>
<name>A0AAV2E7B4_9ROSI</name>